<sequence>MTPARLDRLLTVDDQIRDRYLRVPFEVPPGAPGVEVQLTVADPAAVIDLGCEAPSRWCGWAGGARKSFVVRPEEATPGFLPGVEPGTWHLVLGLHQLPVQGVQVQVEVATDSTAEVAAEPLAPLAPAVRGSSRAVPAGAGLTWYAGDFHAHTVHSDGQESIDQLAARAVASGLDFLAVTDHNTISHHRLLGASAARHQVTLLPGQELTTARGHGVAYGDIGWVDFRRPAQHWLAEIERRGGLLAVSHPAEGDCAWQHQLDRAPHALELWHISWFRDLTATAPWAFWQLLEHLPGSARTALIGGSDFHAPGAGWTLGTPTTWVAAAECTPEAILAGVAAGRTAISLGVRPDATPDPLGTPLLLRHDGDLLALAGSGAVLVDALGRRRRILADEVRVSGDWGRGPYHLEDPVRRVLAICR</sequence>
<feature type="domain" description="Polymerase/histidinol phosphatase N-terminal" evidence="1">
    <location>
        <begin position="146"/>
        <end position="211"/>
    </location>
</feature>
<dbReference type="PANTHER" id="PTHR42924">
    <property type="entry name" value="EXONUCLEASE"/>
    <property type="match status" value="1"/>
</dbReference>
<dbReference type="PANTHER" id="PTHR42924:SF3">
    <property type="entry name" value="POLYMERASE_HISTIDINOL PHOSPHATASE N-TERMINAL DOMAIN-CONTAINING PROTEIN"/>
    <property type="match status" value="1"/>
</dbReference>
<dbReference type="AlphaFoldDB" id="A0A9D2J3Z0"/>
<dbReference type="InterPro" id="IPR004013">
    <property type="entry name" value="PHP_dom"/>
</dbReference>
<name>A0A9D2J3Z0_9MICO</name>
<dbReference type="GO" id="GO:0004534">
    <property type="term" value="F:5'-3' RNA exonuclease activity"/>
    <property type="evidence" value="ECO:0007669"/>
    <property type="project" value="TreeGrafter"/>
</dbReference>
<dbReference type="GO" id="GO:0035312">
    <property type="term" value="F:5'-3' DNA exonuclease activity"/>
    <property type="evidence" value="ECO:0007669"/>
    <property type="project" value="TreeGrafter"/>
</dbReference>
<reference evidence="2" key="2">
    <citation type="submission" date="2021-04" db="EMBL/GenBank/DDBJ databases">
        <authorList>
            <person name="Gilroy R."/>
        </authorList>
    </citation>
    <scope>NUCLEOTIDE SEQUENCE</scope>
    <source>
        <strain evidence="2">ChiGjej4B4-7305</strain>
    </source>
</reference>
<dbReference type="SUPFAM" id="SSF89550">
    <property type="entry name" value="PHP domain-like"/>
    <property type="match status" value="1"/>
</dbReference>
<protein>
    <submittedName>
        <fullName evidence="2">CehA/McbA family metallohydrolase</fullName>
    </submittedName>
</protein>
<dbReference type="EMBL" id="DXBY01000169">
    <property type="protein sequence ID" value="HIZ36110.1"/>
    <property type="molecule type" value="Genomic_DNA"/>
</dbReference>
<comment type="caution">
    <text evidence="2">The sequence shown here is derived from an EMBL/GenBank/DDBJ whole genome shotgun (WGS) entry which is preliminary data.</text>
</comment>
<accession>A0A9D2J3Z0</accession>
<dbReference type="Proteomes" id="UP000824037">
    <property type="component" value="Unassembled WGS sequence"/>
</dbReference>
<dbReference type="InterPro" id="IPR016195">
    <property type="entry name" value="Pol/histidinol_Pase-like"/>
</dbReference>
<reference evidence="2" key="1">
    <citation type="journal article" date="2021" name="PeerJ">
        <title>Extensive microbial diversity within the chicken gut microbiome revealed by metagenomics and culture.</title>
        <authorList>
            <person name="Gilroy R."/>
            <person name="Ravi A."/>
            <person name="Getino M."/>
            <person name="Pursley I."/>
            <person name="Horton D.L."/>
            <person name="Alikhan N.F."/>
            <person name="Baker D."/>
            <person name="Gharbi K."/>
            <person name="Hall N."/>
            <person name="Watson M."/>
            <person name="Adriaenssens E.M."/>
            <person name="Foster-Nyarko E."/>
            <person name="Jarju S."/>
            <person name="Secka A."/>
            <person name="Antonio M."/>
            <person name="Oren A."/>
            <person name="Chaudhuri R.R."/>
            <person name="La Ragione R."/>
            <person name="Hildebrand F."/>
            <person name="Pallen M.J."/>
        </authorList>
    </citation>
    <scope>NUCLEOTIDE SEQUENCE</scope>
    <source>
        <strain evidence="2">ChiGjej4B4-7305</strain>
    </source>
</reference>
<organism evidence="2 3">
    <name type="scientific">Candidatus Ruania gallistercoris</name>
    <dbReference type="NCBI Taxonomy" id="2838746"/>
    <lineage>
        <taxon>Bacteria</taxon>
        <taxon>Bacillati</taxon>
        <taxon>Actinomycetota</taxon>
        <taxon>Actinomycetes</taxon>
        <taxon>Micrococcales</taxon>
        <taxon>Ruaniaceae</taxon>
        <taxon>Ruania</taxon>
    </lineage>
</organism>
<dbReference type="InterPro" id="IPR003141">
    <property type="entry name" value="Pol/His_phosphatase_N"/>
</dbReference>
<evidence type="ECO:0000313" key="2">
    <source>
        <dbReference type="EMBL" id="HIZ36110.1"/>
    </source>
</evidence>
<evidence type="ECO:0000259" key="1">
    <source>
        <dbReference type="SMART" id="SM00481"/>
    </source>
</evidence>
<dbReference type="NCBIfam" id="NF038032">
    <property type="entry name" value="CehA_McbA_metalo"/>
    <property type="match status" value="1"/>
</dbReference>
<dbReference type="InterPro" id="IPR052018">
    <property type="entry name" value="PHP_domain"/>
</dbReference>
<dbReference type="Pfam" id="PF02811">
    <property type="entry name" value="PHP"/>
    <property type="match status" value="1"/>
</dbReference>
<gene>
    <name evidence="2" type="ORF">H9815_10055</name>
</gene>
<dbReference type="SMART" id="SM00481">
    <property type="entry name" value="POLIIIAc"/>
    <property type="match status" value="1"/>
</dbReference>
<proteinExistence type="predicted"/>
<dbReference type="Gene3D" id="3.20.20.140">
    <property type="entry name" value="Metal-dependent hydrolases"/>
    <property type="match status" value="1"/>
</dbReference>
<evidence type="ECO:0000313" key="3">
    <source>
        <dbReference type="Proteomes" id="UP000824037"/>
    </source>
</evidence>